<dbReference type="SUPFAM" id="SSF51695">
    <property type="entry name" value="PLC-like phosphodiesterases"/>
    <property type="match status" value="1"/>
</dbReference>
<dbReference type="PROSITE" id="PS51257">
    <property type="entry name" value="PROKAR_LIPOPROTEIN"/>
    <property type="match status" value="1"/>
</dbReference>
<evidence type="ECO:0000256" key="2">
    <source>
        <dbReference type="ARBA" id="ARBA00012581"/>
    </source>
</evidence>
<dbReference type="RefSeq" id="WP_346819114.1">
    <property type="nucleotide sequence ID" value="NZ_JBDKWZ010000001.1"/>
</dbReference>
<dbReference type="EC" id="4.6.1.13" evidence="2"/>
<comment type="caution">
    <text evidence="8">The sequence shown here is derived from an EMBL/GenBank/DDBJ whole genome shotgun (WGS) entry which is preliminary data.</text>
</comment>
<evidence type="ECO:0000313" key="9">
    <source>
        <dbReference type="Proteomes" id="UP001403385"/>
    </source>
</evidence>
<dbReference type="Pfam" id="PF00388">
    <property type="entry name" value="PI-PLC-X"/>
    <property type="match status" value="1"/>
</dbReference>
<sequence length="324" mass="36161">MKKLFLVLLLLAFGFQACQNETVEPLARESSSSGAPVPKIATGVSYELHNWMSALNGNLKLSELSIPGTHDSGARYDHPLLSGSAKCQDLTIGEQLEAGTRFLDIRCRHIGDAFTIHHGVVYQHMNFTDVLNYCFNFLNANPTESIVMSIKEEHEPENNTRSFEATLESYLQANPDKWYLAENVPALEQVRGKIVLLRRFSANNTPKGINATAWQDNTTFEINTPQALLKVQDVYQVPDNNQKWNSIESLLNEAKTGNADRLYINFTSGYKPGWFGIPNIPTVSDAINPKVSNYFSTPAKGRFGIIPMDFAEASRNARIVEANF</sequence>
<name>A0AAW9S5V0_9BACT</name>
<dbReference type="Gene3D" id="3.20.20.190">
    <property type="entry name" value="Phosphatidylinositol (PI) phosphodiesterase"/>
    <property type="match status" value="1"/>
</dbReference>
<feature type="domain" description="Phosphatidylinositol-specific phospholipase C X" evidence="7">
    <location>
        <begin position="61"/>
        <end position="199"/>
    </location>
</feature>
<feature type="chain" id="PRO_5043679077" description="1-phosphatidylinositol phosphodiesterase" evidence="6">
    <location>
        <begin position="20"/>
        <end position="324"/>
    </location>
</feature>
<accession>A0AAW9S5V0</accession>
<keyword evidence="6" id="KW-0732">Signal</keyword>
<dbReference type="GO" id="GO:0008081">
    <property type="term" value="F:phosphoric diester hydrolase activity"/>
    <property type="evidence" value="ECO:0007669"/>
    <property type="project" value="InterPro"/>
</dbReference>
<dbReference type="Proteomes" id="UP001403385">
    <property type="component" value="Unassembled WGS sequence"/>
</dbReference>
<evidence type="ECO:0000259" key="7">
    <source>
        <dbReference type="SMART" id="SM00148"/>
    </source>
</evidence>
<protein>
    <recommendedName>
        <fullName evidence="3">1-phosphatidylinositol phosphodiesterase</fullName>
        <ecNumber evidence="2">4.6.1.13</ecNumber>
    </recommendedName>
    <alternativeName>
        <fullName evidence="4">Phosphatidylinositol diacylglycerol-lyase</fullName>
    </alternativeName>
    <alternativeName>
        <fullName evidence="5">Phosphatidylinositol-specific phospholipase C</fullName>
    </alternativeName>
</protein>
<comment type="catalytic activity">
    <reaction evidence="1">
        <text>a 1,2-diacyl-sn-glycero-3-phospho-(1D-myo-inositol) = 1D-myo-inositol 1,2-cyclic phosphate + a 1,2-diacyl-sn-glycerol</text>
        <dbReference type="Rhea" id="RHEA:17093"/>
        <dbReference type="ChEBI" id="CHEBI:17815"/>
        <dbReference type="ChEBI" id="CHEBI:57880"/>
        <dbReference type="ChEBI" id="CHEBI:58484"/>
        <dbReference type="EC" id="4.6.1.13"/>
    </reaction>
</comment>
<evidence type="ECO:0000256" key="5">
    <source>
        <dbReference type="ARBA" id="ARBA00030782"/>
    </source>
</evidence>
<organism evidence="8 9">
    <name type="scientific">Rapidithrix thailandica</name>
    <dbReference type="NCBI Taxonomy" id="413964"/>
    <lineage>
        <taxon>Bacteria</taxon>
        <taxon>Pseudomonadati</taxon>
        <taxon>Bacteroidota</taxon>
        <taxon>Cytophagia</taxon>
        <taxon>Cytophagales</taxon>
        <taxon>Flammeovirgaceae</taxon>
        <taxon>Rapidithrix</taxon>
    </lineage>
</organism>
<dbReference type="GO" id="GO:0004436">
    <property type="term" value="F:phosphatidylinositol diacylglycerol-lyase activity"/>
    <property type="evidence" value="ECO:0007669"/>
    <property type="project" value="UniProtKB-EC"/>
</dbReference>
<dbReference type="InterPro" id="IPR051057">
    <property type="entry name" value="PI-PLC_domain"/>
</dbReference>
<dbReference type="InterPro" id="IPR017946">
    <property type="entry name" value="PLC-like_Pdiesterase_TIM-brl"/>
</dbReference>
<evidence type="ECO:0000256" key="3">
    <source>
        <dbReference type="ARBA" id="ARBA00019758"/>
    </source>
</evidence>
<dbReference type="PANTHER" id="PTHR13593:SF113">
    <property type="entry name" value="SI:DKEY-266F7.9"/>
    <property type="match status" value="1"/>
</dbReference>
<dbReference type="PANTHER" id="PTHR13593">
    <property type="match status" value="1"/>
</dbReference>
<proteinExistence type="predicted"/>
<dbReference type="PROSITE" id="PS50007">
    <property type="entry name" value="PIPLC_X_DOMAIN"/>
    <property type="match status" value="1"/>
</dbReference>
<feature type="signal peptide" evidence="6">
    <location>
        <begin position="1"/>
        <end position="19"/>
    </location>
</feature>
<reference evidence="8 9" key="1">
    <citation type="submission" date="2024-04" db="EMBL/GenBank/DDBJ databases">
        <title>Novel genus in family Flammeovirgaceae.</title>
        <authorList>
            <person name="Nguyen T.H."/>
            <person name="Vuong T.Q."/>
            <person name="Le H."/>
            <person name="Kim S.-G."/>
        </authorList>
    </citation>
    <scope>NUCLEOTIDE SEQUENCE [LARGE SCALE GENOMIC DNA]</scope>
    <source>
        <strain evidence="8 9">JCM 23209</strain>
    </source>
</reference>
<dbReference type="GO" id="GO:0006629">
    <property type="term" value="P:lipid metabolic process"/>
    <property type="evidence" value="ECO:0007669"/>
    <property type="project" value="InterPro"/>
</dbReference>
<dbReference type="AlphaFoldDB" id="A0AAW9S5V0"/>
<evidence type="ECO:0000256" key="4">
    <source>
        <dbReference type="ARBA" id="ARBA00030474"/>
    </source>
</evidence>
<gene>
    <name evidence="8" type="ORF">AAG747_00310</name>
</gene>
<keyword evidence="9" id="KW-1185">Reference proteome</keyword>
<dbReference type="CDD" id="cd08586">
    <property type="entry name" value="PI-PLCc_BcPLC_like"/>
    <property type="match status" value="1"/>
</dbReference>
<dbReference type="SMART" id="SM00148">
    <property type="entry name" value="PLCXc"/>
    <property type="match status" value="1"/>
</dbReference>
<dbReference type="InterPro" id="IPR000909">
    <property type="entry name" value="PLipase_C_PInositol-sp_X_dom"/>
</dbReference>
<evidence type="ECO:0000256" key="6">
    <source>
        <dbReference type="SAM" id="SignalP"/>
    </source>
</evidence>
<evidence type="ECO:0000256" key="1">
    <source>
        <dbReference type="ARBA" id="ARBA00001316"/>
    </source>
</evidence>
<dbReference type="EMBL" id="JBDKWZ010000001">
    <property type="protein sequence ID" value="MEN7546326.1"/>
    <property type="molecule type" value="Genomic_DNA"/>
</dbReference>
<evidence type="ECO:0000313" key="8">
    <source>
        <dbReference type="EMBL" id="MEN7546326.1"/>
    </source>
</evidence>